<protein>
    <submittedName>
        <fullName evidence="1">Uncharacterized protein</fullName>
    </submittedName>
</protein>
<accession>B9D286</accession>
<keyword evidence="2" id="KW-1185">Reference proteome</keyword>
<comment type="caution">
    <text evidence="1">The sequence shown here is derived from an EMBL/GenBank/DDBJ whole genome shotgun (WGS) entry which is preliminary data.</text>
</comment>
<evidence type="ECO:0000313" key="1">
    <source>
        <dbReference type="EMBL" id="EEF13923.1"/>
    </source>
</evidence>
<dbReference type="STRING" id="553218.CAMRE0001_2928"/>
<dbReference type="AlphaFoldDB" id="B9D286"/>
<organism evidence="1 2">
    <name type="scientific">Campylobacter rectus RM3267</name>
    <dbReference type="NCBI Taxonomy" id="553218"/>
    <lineage>
        <taxon>Bacteria</taxon>
        <taxon>Pseudomonadati</taxon>
        <taxon>Campylobacterota</taxon>
        <taxon>Epsilonproteobacteria</taxon>
        <taxon>Campylobacterales</taxon>
        <taxon>Campylobacteraceae</taxon>
        <taxon>Campylobacter</taxon>
    </lineage>
</organism>
<dbReference type="EMBL" id="ACFU01000012">
    <property type="protein sequence ID" value="EEF13923.1"/>
    <property type="molecule type" value="Genomic_DNA"/>
</dbReference>
<name>B9D286_CAMRE</name>
<gene>
    <name evidence="1" type="ORF">CAMRE0001_2928</name>
</gene>
<dbReference type="Proteomes" id="UP000003082">
    <property type="component" value="Unassembled WGS sequence"/>
</dbReference>
<proteinExistence type="predicted"/>
<reference evidence="1 2" key="1">
    <citation type="submission" date="2008-08" db="EMBL/GenBank/DDBJ databases">
        <authorList>
            <person name="Madupu R."/>
            <person name="Durkin A.S."/>
            <person name="Torralba M."/>
            <person name="Methe B."/>
            <person name="Sutton G.G."/>
            <person name="Strausberg R.L."/>
            <person name="Nelson K.E."/>
        </authorList>
    </citation>
    <scope>NUCLEOTIDE SEQUENCE [LARGE SCALE GENOMIC DNA]</scope>
    <source>
        <strain evidence="1 2">RM3267</strain>
    </source>
</reference>
<sequence length="37" mass="4549">MFAHEFAMFERAKDKSFYILFLFCGLKIRYRKYYGTG</sequence>
<evidence type="ECO:0000313" key="2">
    <source>
        <dbReference type="Proteomes" id="UP000003082"/>
    </source>
</evidence>